<feature type="transmembrane region" description="Helical" evidence="1">
    <location>
        <begin position="12"/>
        <end position="30"/>
    </location>
</feature>
<dbReference type="Proteomes" id="UP001174694">
    <property type="component" value="Unassembled WGS sequence"/>
</dbReference>
<proteinExistence type="predicted"/>
<dbReference type="Pfam" id="PF04982">
    <property type="entry name" value="TM_HPP"/>
    <property type="match status" value="1"/>
</dbReference>
<comment type="caution">
    <text evidence="3">The sequence shown here is derived from an EMBL/GenBank/DDBJ whole genome shotgun (WGS) entry which is preliminary data.</text>
</comment>
<evidence type="ECO:0000313" key="4">
    <source>
        <dbReference type="Proteomes" id="UP001174694"/>
    </source>
</evidence>
<feature type="transmembrane region" description="Helical" evidence="1">
    <location>
        <begin position="42"/>
        <end position="60"/>
    </location>
</feature>
<accession>A0AA38R304</accession>
<dbReference type="InterPro" id="IPR058581">
    <property type="entry name" value="TM_HPP"/>
</dbReference>
<gene>
    <name evidence="3" type="ORF">NKR23_g11938</name>
</gene>
<protein>
    <submittedName>
        <fullName evidence="3">HPP family protein</fullName>
    </submittedName>
</protein>
<evidence type="ECO:0000256" key="1">
    <source>
        <dbReference type="SAM" id="Phobius"/>
    </source>
</evidence>
<keyword evidence="1" id="KW-1133">Transmembrane helix</keyword>
<keyword evidence="1" id="KW-0472">Membrane</keyword>
<keyword evidence="4" id="KW-1185">Reference proteome</keyword>
<reference evidence="3" key="1">
    <citation type="submission" date="2022-07" db="EMBL/GenBank/DDBJ databases">
        <title>Fungi with potential for degradation of polypropylene.</title>
        <authorList>
            <person name="Gostincar C."/>
        </authorList>
    </citation>
    <scope>NUCLEOTIDE SEQUENCE</scope>
    <source>
        <strain evidence="3">EXF-13308</strain>
    </source>
</reference>
<sequence length="203" mass="22012">MSADTAFRDIYHGPLIITSFGASAVLLFAAIESPLAQPRNFVLGHFISALIGTAITRLWGLNPRYHGYLDNTAFHGNTFVNGALCMATSALGQLMIGAVHPPAGATGLNAAVETDIVSLSWRYLPTVLASSLIMLGWALIINNLGRRRYPIYWWAPGQTFVTAKVEEREKEVERELHEAEAGLATAEGGIFEAESSPLHDAIY</sequence>
<feature type="domain" description="HPP transmembrane region" evidence="2">
    <location>
        <begin position="12"/>
        <end position="150"/>
    </location>
</feature>
<evidence type="ECO:0000259" key="2">
    <source>
        <dbReference type="Pfam" id="PF04982"/>
    </source>
</evidence>
<keyword evidence="1" id="KW-0812">Transmembrane</keyword>
<dbReference type="PANTHER" id="PTHR33741">
    <property type="entry name" value="TRANSMEMBRANE PROTEIN DDB_G0269096-RELATED"/>
    <property type="match status" value="1"/>
</dbReference>
<dbReference type="PANTHER" id="PTHR33741:SF5">
    <property type="entry name" value="TRANSMEMBRANE PROTEIN DDB_G0269096-RELATED"/>
    <property type="match status" value="1"/>
</dbReference>
<evidence type="ECO:0000313" key="3">
    <source>
        <dbReference type="EMBL" id="KAJ9130978.1"/>
    </source>
</evidence>
<name>A0AA38R304_9PEZI</name>
<organism evidence="3 4">
    <name type="scientific">Pleurostoma richardsiae</name>
    <dbReference type="NCBI Taxonomy" id="41990"/>
    <lineage>
        <taxon>Eukaryota</taxon>
        <taxon>Fungi</taxon>
        <taxon>Dikarya</taxon>
        <taxon>Ascomycota</taxon>
        <taxon>Pezizomycotina</taxon>
        <taxon>Sordariomycetes</taxon>
        <taxon>Sordariomycetidae</taxon>
        <taxon>Calosphaeriales</taxon>
        <taxon>Pleurostomataceae</taxon>
        <taxon>Pleurostoma</taxon>
    </lineage>
</organism>
<dbReference type="InterPro" id="IPR007065">
    <property type="entry name" value="HPP"/>
</dbReference>
<feature type="transmembrane region" description="Helical" evidence="1">
    <location>
        <begin position="123"/>
        <end position="141"/>
    </location>
</feature>
<dbReference type="EMBL" id="JANBVO010000075">
    <property type="protein sequence ID" value="KAJ9130978.1"/>
    <property type="molecule type" value="Genomic_DNA"/>
</dbReference>
<dbReference type="AlphaFoldDB" id="A0AA38R304"/>